<evidence type="ECO:0000256" key="3">
    <source>
        <dbReference type="ARBA" id="ARBA00017161"/>
    </source>
</evidence>
<evidence type="ECO:0000256" key="7">
    <source>
        <dbReference type="ARBA" id="ARBA00023157"/>
    </source>
</evidence>
<dbReference type="GO" id="GO:0004252">
    <property type="term" value="F:serine-type endopeptidase activity"/>
    <property type="evidence" value="ECO:0007669"/>
    <property type="project" value="InterPro"/>
</dbReference>
<feature type="non-terminal residue" evidence="10">
    <location>
        <position position="172"/>
    </location>
</feature>
<keyword evidence="6" id="KW-0720">Serine protease</keyword>
<dbReference type="PANTHER" id="PTHR24252">
    <property type="entry name" value="ACROSIN-RELATED"/>
    <property type="match status" value="1"/>
</dbReference>
<dbReference type="EMBL" id="VXBN01016558">
    <property type="protein sequence ID" value="NWR12319.1"/>
    <property type="molecule type" value="Genomic_DNA"/>
</dbReference>
<reference evidence="10 11" key="1">
    <citation type="submission" date="2019-09" db="EMBL/GenBank/DDBJ databases">
        <title>Bird 10,000 Genomes (B10K) Project - Family phase.</title>
        <authorList>
            <person name="Zhang G."/>
        </authorList>
    </citation>
    <scope>NUCLEOTIDE SEQUENCE [LARGE SCALE GENOMIC DNA]</scope>
    <source>
        <strain evidence="10">B10K-DU-002-08</strain>
        <tissue evidence="10">Muscle</tissue>
    </source>
</reference>
<evidence type="ECO:0000256" key="4">
    <source>
        <dbReference type="ARBA" id="ARBA00022670"/>
    </source>
</evidence>
<keyword evidence="5" id="KW-0378">Hydrolase</keyword>
<dbReference type="InterPro" id="IPR001314">
    <property type="entry name" value="Peptidase_S1A"/>
</dbReference>
<dbReference type="SMART" id="SM00020">
    <property type="entry name" value="Tryp_SPc"/>
    <property type="match status" value="1"/>
</dbReference>
<dbReference type="GO" id="GO:0007340">
    <property type="term" value="P:acrosome reaction"/>
    <property type="evidence" value="ECO:0007669"/>
    <property type="project" value="TreeGrafter"/>
</dbReference>
<keyword evidence="11" id="KW-1185">Reference proteome</keyword>
<sequence>AQVRQIKKLLRHENYERRDMSYDIALLQLSKPVECSPYIQRACVADAILGVSVSEEQNCWVAGWGATSEKDKSPSDRLQEAKVRLINVQLCNSSFWYSGNVHPYNLCAGYPQGMIDSCQGDSGGPLMCQDNRTESWWVVGVTSWGKSCGRARRPGVYTSTQYFYEWILVHMG</sequence>
<evidence type="ECO:0000313" key="10">
    <source>
        <dbReference type="EMBL" id="NWR12319.1"/>
    </source>
</evidence>
<dbReference type="PROSITE" id="PS00135">
    <property type="entry name" value="TRYPSIN_SER"/>
    <property type="match status" value="1"/>
</dbReference>
<dbReference type="PRINTS" id="PR00722">
    <property type="entry name" value="CHYMOTRYPSIN"/>
</dbReference>
<evidence type="ECO:0000256" key="6">
    <source>
        <dbReference type="ARBA" id="ARBA00022825"/>
    </source>
</evidence>
<proteinExistence type="inferred from homology"/>
<evidence type="ECO:0000313" key="11">
    <source>
        <dbReference type="Proteomes" id="UP000580691"/>
    </source>
</evidence>
<name>A0A7K4UPZ2_9SYLV</name>
<evidence type="ECO:0000256" key="1">
    <source>
        <dbReference type="ARBA" id="ARBA00001656"/>
    </source>
</evidence>
<dbReference type="PANTHER" id="PTHR24252:SF8">
    <property type="entry name" value="ACROSIN"/>
    <property type="match status" value="1"/>
</dbReference>
<evidence type="ECO:0000256" key="5">
    <source>
        <dbReference type="ARBA" id="ARBA00022801"/>
    </source>
</evidence>
<dbReference type="AlphaFoldDB" id="A0A7K4UPZ2"/>
<dbReference type="OrthoDB" id="6339452at2759"/>
<dbReference type="FunFam" id="2.40.10.10:FF:000002">
    <property type="entry name" value="Transmembrane protease serine"/>
    <property type="match status" value="1"/>
</dbReference>
<evidence type="ECO:0000259" key="9">
    <source>
        <dbReference type="PROSITE" id="PS50240"/>
    </source>
</evidence>
<feature type="non-terminal residue" evidence="10">
    <location>
        <position position="1"/>
    </location>
</feature>
<dbReference type="Pfam" id="PF00089">
    <property type="entry name" value="Trypsin"/>
    <property type="match status" value="1"/>
</dbReference>
<comment type="similarity">
    <text evidence="8">Belongs to the peptidase S1 family. CLIP subfamily.</text>
</comment>
<dbReference type="CDD" id="cd00190">
    <property type="entry name" value="Tryp_SPc"/>
    <property type="match status" value="1"/>
</dbReference>
<dbReference type="InterPro" id="IPR001254">
    <property type="entry name" value="Trypsin_dom"/>
</dbReference>
<dbReference type="InterPro" id="IPR009003">
    <property type="entry name" value="Peptidase_S1_PA"/>
</dbReference>
<dbReference type="Proteomes" id="UP000580691">
    <property type="component" value="Unassembled WGS sequence"/>
</dbReference>
<comment type="catalytic activity">
    <reaction evidence="1">
        <text>Preferential cleavage: Arg-|-Xaa, Lys-|-Xaa.</text>
        <dbReference type="EC" id="3.4.21.10"/>
    </reaction>
</comment>
<evidence type="ECO:0000256" key="2">
    <source>
        <dbReference type="ARBA" id="ARBA00012050"/>
    </source>
</evidence>
<dbReference type="EC" id="3.4.21.10" evidence="2"/>
<accession>A0A7K4UPZ2</accession>
<dbReference type="PROSITE" id="PS50240">
    <property type="entry name" value="TRYPSIN_DOM"/>
    <property type="match status" value="1"/>
</dbReference>
<dbReference type="GO" id="GO:0006508">
    <property type="term" value="P:proteolysis"/>
    <property type="evidence" value="ECO:0007669"/>
    <property type="project" value="UniProtKB-KW"/>
</dbReference>
<protein>
    <recommendedName>
        <fullName evidence="3">Acrosin</fullName>
        <ecNumber evidence="2">3.4.21.10</ecNumber>
    </recommendedName>
</protein>
<evidence type="ECO:0000256" key="8">
    <source>
        <dbReference type="ARBA" id="ARBA00024195"/>
    </source>
</evidence>
<dbReference type="Gene3D" id="2.40.10.10">
    <property type="entry name" value="Trypsin-like serine proteases"/>
    <property type="match status" value="2"/>
</dbReference>
<gene>
    <name evidence="10" type="primary">Acr_11</name>
    <name evidence="10" type="ORF">SINWEB_R09609</name>
</gene>
<dbReference type="SUPFAM" id="SSF50494">
    <property type="entry name" value="Trypsin-like serine proteases"/>
    <property type="match status" value="1"/>
</dbReference>
<comment type="caution">
    <text evidence="10">The sequence shown here is derived from an EMBL/GenBank/DDBJ whole genome shotgun (WGS) entry which is preliminary data.</text>
</comment>
<keyword evidence="4" id="KW-0645">Protease</keyword>
<dbReference type="InterPro" id="IPR043504">
    <property type="entry name" value="Peptidase_S1_PA_chymotrypsin"/>
</dbReference>
<feature type="domain" description="Peptidase S1" evidence="9">
    <location>
        <begin position="1"/>
        <end position="172"/>
    </location>
</feature>
<keyword evidence="7" id="KW-1015">Disulfide bond</keyword>
<organism evidence="10 11">
    <name type="scientific">Sinosuthora webbiana</name>
    <dbReference type="NCBI Taxonomy" id="337173"/>
    <lineage>
        <taxon>Eukaryota</taxon>
        <taxon>Metazoa</taxon>
        <taxon>Chordata</taxon>
        <taxon>Craniata</taxon>
        <taxon>Vertebrata</taxon>
        <taxon>Euteleostomi</taxon>
        <taxon>Archelosauria</taxon>
        <taxon>Archosauria</taxon>
        <taxon>Dinosauria</taxon>
        <taxon>Saurischia</taxon>
        <taxon>Theropoda</taxon>
        <taxon>Coelurosauria</taxon>
        <taxon>Aves</taxon>
        <taxon>Neognathae</taxon>
        <taxon>Neoaves</taxon>
        <taxon>Telluraves</taxon>
        <taxon>Australaves</taxon>
        <taxon>Passeriformes</taxon>
        <taxon>Sylvioidea</taxon>
        <taxon>Sylviidae</taxon>
        <taxon>Sinosuthora</taxon>
    </lineage>
</organism>
<dbReference type="InterPro" id="IPR033116">
    <property type="entry name" value="TRYPSIN_SER"/>
</dbReference>